<evidence type="ECO:0000313" key="1">
    <source>
        <dbReference type="EMBL" id="KOR82252.1"/>
    </source>
</evidence>
<keyword evidence="2" id="KW-1185">Reference proteome</keyword>
<dbReference type="Proteomes" id="UP000036932">
    <property type="component" value="Unassembled WGS sequence"/>
</dbReference>
<gene>
    <name evidence="1" type="ORF">AM231_18075</name>
</gene>
<comment type="caution">
    <text evidence="1">The sequence shown here is derived from an EMBL/GenBank/DDBJ whole genome shotgun (WGS) entry which is preliminary data.</text>
</comment>
<protein>
    <submittedName>
        <fullName evidence="1">Uncharacterized protein</fullName>
    </submittedName>
</protein>
<organism evidence="1 2">
    <name type="scientific">Paenibacillus solani</name>
    <dbReference type="NCBI Taxonomy" id="1705565"/>
    <lineage>
        <taxon>Bacteria</taxon>
        <taxon>Bacillati</taxon>
        <taxon>Bacillota</taxon>
        <taxon>Bacilli</taxon>
        <taxon>Bacillales</taxon>
        <taxon>Paenibacillaceae</taxon>
        <taxon>Paenibacillus</taxon>
    </lineage>
</organism>
<reference evidence="2" key="1">
    <citation type="submission" date="2015-08" db="EMBL/GenBank/DDBJ databases">
        <title>Genome sequencing project for genomic taxonomy and phylogenomics of Bacillus-like bacteria.</title>
        <authorList>
            <person name="Liu B."/>
            <person name="Wang J."/>
            <person name="Zhu Y."/>
            <person name="Liu G."/>
            <person name="Chen Q."/>
            <person name="Chen Z."/>
            <person name="Lan J."/>
            <person name="Che J."/>
            <person name="Ge C."/>
            <person name="Shi H."/>
            <person name="Pan Z."/>
            <person name="Liu X."/>
        </authorList>
    </citation>
    <scope>NUCLEOTIDE SEQUENCE [LARGE SCALE GENOMIC DNA]</scope>
    <source>
        <strain evidence="2">FJAT-22460</strain>
    </source>
</reference>
<name>A0A0M1NJF1_9BACL</name>
<dbReference type="EMBL" id="LIUT01000003">
    <property type="protein sequence ID" value="KOR82252.1"/>
    <property type="molecule type" value="Genomic_DNA"/>
</dbReference>
<dbReference type="PATRIC" id="fig|1705565.3.peg.5557"/>
<dbReference type="AlphaFoldDB" id="A0A0M1NJF1"/>
<proteinExistence type="predicted"/>
<evidence type="ECO:0000313" key="2">
    <source>
        <dbReference type="Proteomes" id="UP000036932"/>
    </source>
</evidence>
<sequence>MQKTGLTYDKTNDTYRCKEGKTLRFTHINFHTDNKLTQRCMLQKARIVSNVRYVPVVSEKQEIERPFNARYFKKRGNEMLPVHVPTNIALFRKQDAFGARAVSER</sequence>
<accession>A0A0M1NJF1</accession>